<feature type="transmembrane region" description="Helical" evidence="1">
    <location>
        <begin position="7"/>
        <end position="27"/>
    </location>
</feature>
<protein>
    <submittedName>
        <fullName evidence="2">Uncharacterized protein</fullName>
    </submittedName>
</protein>
<keyword evidence="1" id="KW-0812">Transmembrane</keyword>
<keyword evidence="1" id="KW-0472">Membrane</keyword>
<feature type="transmembrane region" description="Helical" evidence="1">
    <location>
        <begin position="77"/>
        <end position="98"/>
    </location>
</feature>
<dbReference type="AlphaFoldDB" id="K6FCA3"/>
<dbReference type="EMBL" id="AMWX01000009">
    <property type="protein sequence ID" value="EKO36292.1"/>
    <property type="molecule type" value="Genomic_DNA"/>
</dbReference>
<keyword evidence="1" id="KW-1133">Transmembrane helix</keyword>
<keyword evidence="3" id="KW-1185">Reference proteome</keyword>
<evidence type="ECO:0000313" key="3">
    <source>
        <dbReference type="Proteomes" id="UP000010310"/>
    </source>
</evidence>
<reference evidence="2 3" key="1">
    <citation type="submission" date="2012-09" db="EMBL/GenBank/DDBJ databases">
        <authorList>
            <person name="Dupont C.L."/>
            <person name="Rusch D.B."/>
            <person name="Lombardo M.-J."/>
            <person name="Novotny M."/>
            <person name="Yee-Greenbaum J."/>
            <person name="Laskin R."/>
        </authorList>
    </citation>
    <scope>NUCLEOTIDE SEQUENCE [LARGE SCALE GENOMIC DNA]</scope>
    <source>
        <strain evidence="2">SAR86E</strain>
    </source>
</reference>
<comment type="caution">
    <text evidence="2">The sequence shown here is derived from an EMBL/GenBank/DDBJ whole genome shotgun (WGS) entry which is preliminary data.</text>
</comment>
<accession>K6FCA3</accession>
<feature type="transmembrane region" description="Helical" evidence="1">
    <location>
        <begin position="104"/>
        <end position="120"/>
    </location>
</feature>
<dbReference type="Proteomes" id="UP000010310">
    <property type="component" value="Unassembled WGS sequence"/>
</dbReference>
<evidence type="ECO:0000313" key="2">
    <source>
        <dbReference type="EMBL" id="EKO36292.1"/>
    </source>
</evidence>
<evidence type="ECO:0000256" key="1">
    <source>
        <dbReference type="SAM" id="Phobius"/>
    </source>
</evidence>
<feature type="transmembrane region" description="Helical" evidence="1">
    <location>
        <begin position="47"/>
        <end position="65"/>
    </location>
</feature>
<organism evidence="2 3">
    <name type="scientific">SAR86 cluster bacterium SAR86E</name>
    <dbReference type="NCBI Taxonomy" id="1208365"/>
    <lineage>
        <taxon>Bacteria</taxon>
        <taxon>Pseudomonadati</taxon>
        <taxon>Pseudomonadota</taxon>
        <taxon>Gammaproteobacteria</taxon>
        <taxon>SAR86 cluster</taxon>
    </lineage>
</organism>
<proteinExistence type="predicted"/>
<gene>
    <name evidence="2" type="ORF">B273_0424</name>
</gene>
<sequence>MDKIIKLSLIAVAIYMAIRTIIALFYYDQFPIAFLAAEFNQDQMDAYRARVMLPAFFITCIYFTFRYLGGKSPTSTVWPLHVVAISLLITQIIGFVTFVPFTKGPIIMFIITLFVSYVSRKAHNQRKKEIF</sequence>
<name>K6FCA3_9GAMM</name>